<dbReference type="AlphaFoldDB" id="A0A6J6DLB6"/>
<dbReference type="PROSITE" id="PS51257">
    <property type="entry name" value="PROKAR_LIPOPROTEIN"/>
    <property type="match status" value="1"/>
</dbReference>
<proteinExistence type="predicted"/>
<organism evidence="1">
    <name type="scientific">freshwater metagenome</name>
    <dbReference type="NCBI Taxonomy" id="449393"/>
    <lineage>
        <taxon>unclassified sequences</taxon>
        <taxon>metagenomes</taxon>
        <taxon>ecological metagenomes</taxon>
    </lineage>
</organism>
<evidence type="ECO:0000313" key="1">
    <source>
        <dbReference type="EMBL" id="CAB4562893.1"/>
    </source>
</evidence>
<gene>
    <name evidence="1" type="ORF">UFOPK1619_00495</name>
</gene>
<reference evidence="1" key="1">
    <citation type="submission" date="2020-05" db="EMBL/GenBank/DDBJ databases">
        <authorList>
            <person name="Chiriac C."/>
            <person name="Salcher M."/>
            <person name="Ghai R."/>
            <person name="Kavagutti S V."/>
        </authorList>
    </citation>
    <scope>NUCLEOTIDE SEQUENCE</scope>
</reference>
<accession>A0A6J6DLB6</accession>
<name>A0A6J6DLB6_9ZZZZ</name>
<sequence length="233" mass="24770">MFFLIARSKNYVLLTVMAIALAACGVGSENSSTASTVAKGVKNAALTCAAGGTCLVGDTGPGGGKVFYVAPTSFTSTGSACGSACKYLEGAPIGWNTGTTPVRQTRCTITRSLLPSRECEWSGNKRDLVGTQTRIGSGFANTSAMIAQSKDVGKAATVARAYRGGGKSDWFLPSKDELNEMFVNRGLFLILYNYWSSSEVAAWSSWAQAFDTGRQYALNKELNKGYVWPVRAF</sequence>
<dbReference type="EMBL" id="CAEZTI010000079">
    <property type="protein sequence ID" value="CAB4562893.1"/>
    <property type="molecule type" value="Genomic_DNA"/>
</dbReference>
<protein>
    <submittedName>
        <fullName evidence="1">Unannotated protein</fullName>
    </submittedName>
</protein>